<dbReference type="Proteomes" id="UP001500967">
    <property type="component" value="Unassembled WGS sequence"/>
</dbReference>
<feature type="chain" id="PRO_5045823116" evidence="4">
    <location>
        <begin position="22"/>
        <end position="291"/>
    </location>
</feature>
<dbReference type="InterPro" id="IPR051455">
    <property type="entry name" value="Bact_solute-bind_prot3"/>
</dbReference>
<sequence>MKLRKLAVLAIAGALALTACGKEGDSNGDEPTSTVESAVAVSGSKTFDAIKARGSVVIGVKEDQPNLGYKDPTTNEYSGFDVSMAKLIAAKLGYGDDKIQFKAIPSANREQAIVNGDIDYYVGTYSITDKRKAQISFAGPYYIAGQDLLVRKDDSSITGPETLKGKTVCSATGSTSIQRIKDEHKDAKTVEFEKYSQCVDAVLNKQADAVTTDDAILLGYAAQQPEKLKVVGKPFSEEKYGVGMNKDDKALRDKVNDIIEASAKDGEWQKIYDATLGKSGSKASPPALERY</sequence>
<organism evidence="6 7">
    <name type="scientific">Cryptosporangium japonicum</name>
    <dbReference type="NCBI Taxonomy" id="80872"/>
    <lineage>
        <taxon>Bacteria</taxon>
        <taxon>Bacillati</taxon>
        <taxon>Actinomycetota</taxon>
        <taxon>Actinomycetes</taxon>
        <taxon>Cryptosporangiales</taxon>
        <taxon>Cryptosporangiaceae</taxon>
        <taxon>Cryptosporangium</taxon>
    </lineage>
</organism>
<protein>
    <submittedName>
        <fullName evidence="6">Glutamate ABC transporter substrate-binding protein</fullName>
    </submittedName>
</protein>
<keyword evidence="2" id="KW-0813">Transport</keyword>
<evidence type="ECO:0000256" key="2">
    <source>
        <dbReference type="ARBA" id="ARBA00022448"/>
    </source>
</evidence>
<comment type="caution">
    <text evidence="6">The sequence shown here is derived from an EMBL/GenBank/DDBJ whole genome shotgun (WGS) entry which is preliminary data.</text>
</comment>
<dbReference type="CDD" id="cd13690">
    <property type="entry name" value="PBP2_GluB"/>
    <property type="match status" value="1"/>
</dbReference>
<evidence type="ECO:0000256" key="4">
    <source>
        <dbReference type="SAM" id="SignalP"/>
    </source>
</evidence>
<feature type="domain" description="Solute-binding protein family 3/N-terminal" evidence="5">
    <location>
        <begin position="55"/>
        <end position="279"/>
    </location>
</feature>
<dbReference type="InterPro" id="IPR001638">
    <property type="entry name" value="Solute-binding_3/MltF_N"/>
</dbReference>
<dbReference type="PANTHER" id="PTHR30085:SF6">
    <property type="entry name" value="ABC TRANSPORTER GLUTAMINE-BINDING PROTEIN GLNH"/>
    <property type="match status" value="1"/>
</dbReference>
<dbReference type="SUPFAM" id="SSF53850">
    <property type="entry name" value="Periplasmic binding protein-like II"/>
    <property type="match status" value="1"/>
</dbReference>
<proteinExistence type="inferred from homology"/>
<name>A0ABN0UTZ9_9ACTN</name>
<keyword evidence="3 4" id="KW-0732">Signal</keyword>
<dbReference type="Gene3D" id="3.40.190.10">
    <property type="entry name" value="Periplasmic binding protein-like II"/>
    <property type="match status" value="2"/>
</dbReference>
<feature type="signal peptide" evidence="4">
    <location>
        <begin position="1"/>
        <end position="21"/>
    </location>
</feature>
<reference evidence="6 7" key="1">
    <citation type="journal article" date="2019" name="Int. J. Syst. Evol. Microbiol.">
        <title>The Global Catalogue of Microorganisms (GCM) 10K type strain sequencing project: providing services to taxonomists for standard genome sequencing and annotation.</title>
        <authorList>
            <consortium name="The Broad Institute Genomics Platform"/>
            <consortium name="The Broad Institute Genome Sequencing Center for Infectious Disease"/>
            <person name="Wu L."/>
            <person name="Ma J."/>
        </authorList>
    </citation>
    <scope>NUCLEOTIDE SEQUENCE [LARGE SCALE GENOMIC DNA]</scope>
    <source>
        <strain evidence="6 7">JCM 10425</strain>
    </source>
</reference>
<keyword evidence="7" id="KW-1185">Reference proteome</keyword>
<evidence type="ECO:0000259" key="5">
    <source>
        <dbReference type="SMART" id="SM00062"/>
    </source>
</evidence>
<dbReference type="PROSITE" id="PS51257">
    <property type="entry name" value="PROKAR_LIPOPROTEIN"/>
    <property type="match status" value="1"/>
</dbReference>
<evidence type="ECO:0000313" key="7">
    <source>
        <dbReference type="Proteomes" id="UP001500967"/>
    </source>
</evidence>
<dbReference type="PANTHER" id="PTHR30085">
    <property type="entry name" value="AMINO ACID ABC TRANSPORTER PERMEASE"/>
    <property type="match status" value="1"/>
</dbReference>
<evidence type="ECO:0000256" key="1">
    <source>
        <dbReference type="ARBA" id="ARBA00010333"/>
    </source>
</evidence>
<dbReference type="Pfam" id="PF00497">
    <property type="entry name" value="SBP_bac_3"/>
    <property type="match status" value="1"/>
</dbReference>
<gene>
    <name evidence="6" type="ORF">GCM10009539_53860</name>
</gene>
<dbReference type="EMBL" id="BAAAGX010000020">
    <property type="protein sequence ID" value="GAA0261470.1"/>
    <property type="molecule type" value="Genomic_DNA"/>
</dbReference>
<evidence type="ECO:0000313" key="6">
    <source>
        <dbReference type="EMBL" id="GAA0261470.1"/>
    </source>
</evidence>
<accession>A0ABN0UTZ9</accession>
<evidence type="ECO:0000256" key="3">
    <source>
        <dbReference type="ARBA" id="ARBA00022729"/>
    </source>
</evidence>
<dbReference type="SMART" id="SM00062">
    <property type="entry name" value="PBPb"/>
    <property type="match status" value="1"/>
</dbReference>
<dbReference type="RefSeq" id="WP_344651690.1">
    <property type="nucleotide sequence ID" value="NZ_BAAAGX010000020.1"/>
</dbReference>
<comment type="similarity">
    <text evidence="1">Belongs to the bacterial solute-binding protein 3 family.</text>
</comment>